<dbReference type="PANTHER" id="PTHR10971">
    <property type="entry name" value="MRNA EXPORT FACTOR AND BUB3"/>
    <property type="match status" value="1"/>
</dbReference>
<feature type="repeat" description="WD" evidence="3">
    <location>
        <begin position="136"/>
        <end position="149"/>
    </location>
</feature>
<dbReference type="PROSITE" id="PS50082">
    <property type="entry name" value="WD_REPEATS_2"/>
    <property type="match status" value="1"/>
</dbReference>
<gene>
    <name evidence="4" type="ORF">PAPYR_3702</name>
</gene>
<dbReference type="InterPro" id="IPR001680">
    <property type="entry name" value="WD40_rpt"/>
</dbReference>
<dbReference type="InterPro" id="IPR036322">
    <property type="entry name" value="WD40_repeat_dom_sf"/>
</dbReference>
<dbReference type="EMBL" id="JAPMOS010000014">
    <property type="protein sequence ID" value="KAJ4460295.1"/>
    <property type="molecule type" value="Genomic_DNA"/>
</dbReference>
<keyword evidence="2" id="KW-0677">Repeat</keyword>
<protein>
    <submittedName>
        <fullName evidence="4">WD domain</fullName>
    </submittedName>
</protein>
<evidence type="ECO:0000256" key="3">
    <source>
        <dbReference type="PROSITE-ProRule" id="PRU00221"/>
    </source>
</evidence>
<dbReference type="SMART" id="SM00320">
    <property type="entry name" value="WD40"/>
    <property type="match status" value="5"/>
</dbReference>
<proteinExistence type="predicted"/>
<dbReference type="InterPro" id="IPR015943">
    <property type="entry name" value="WD40/YVTN_repeat-like_dom_sf"/>
</dbReference>
<keyword evidence="1 3" id="KW-0853">WD repeat</keyword>
<dbReference type="Proteomes" id="UP001141327">
    <property type="component" value="Unassembled WGS sequence"/>
</dbReference>
<evidence type="ECO:0000256" key="1">
    <source>
        <dbReference type="ARBA" id="ARBA00022574"/>
    </source>
</evidence>
<dbReference type="Pfam" id="PF00400">
    <property type="entry name" value="WD40"/>
    <property type="match status" value="1"/>
</dbReference>
<dbReference type="Gene3D" id="2.130.10.10">
    <property type="entry name" value="YVTN repeat-like/Quinoprotein amine dehydrogenase"/>
    <property type="match status" value="1"/>
</dbReference>
<dbReference type="SUPFAM" id="SSF50978">
    <property type="entry name" value="WD40 repeat-like"/>
    <property type="match status" value="1"/>
</dbReference>
<keyword evidence="5" id="KW-1185">Reference proteome</keyword>
<evidence type="ECO:0000313" key="5">
    <source>
        <dbReference type="Proteomes" id="UP001141327"/>
    </source>
</evidence>
<accession>A0ABQ8URZ0</accession>
<evidence type="ECO:0000313" key="4">
    <source>
        <dbReference type="EMBL" id="KAJ4460295.1"/>
    </source>
</evidence>
<organism evidence="4 5">
    <name type="scientific">Paratrimastix pyriformis</name>
    <dbReference type="NCBI Taxonomy" id="342808"/>
    <lineage>
        <taxon>Eukaryota</taxon>
        <taxon>Metamonada</taxon>
        <taxon>Preaxostyla</taxon>
        <taxon>Paratrimastigidae</taxon>
        <taxon>Paratrimastix</taxon>
    </lineage>
</organism>
<name>A0ABQ8URZ0_9EUKA</name>
<comment type="caution">
    <text evidence="4">The sequence shown here is derived from an EMBL/GenBank/DDBJ whole genome shotgun (WGS) entry which is preliminary data.</text>
</comment>
<sequence length="361" mass="39921">MSEGGKNPLDRPSIIVHSEKSLNATCYDVRWIPKSARFVAVGARARGTGFIQIYSLSRGQMELQREVEKKAIIKCCTFGQARLEDRLMATGDFDGRVSLWDPERLDAPLFTAKGHDGLINTIDGVGGRIGYGAPEIVTGGADGCVRVWDPRQEGRPVASLEPPEGTEKKPDCWAVAFGNSFNDRDRCVAGGYDNGDIKLLDLRTSTLRWEANLSNGICSIEFDRKDIDMNKLVATTLESKFFAFDMRTFHPEKGYASLTERAQQSTIWCVRHVPQNRDLWLTSGGGSVNLYKYHYPPERCRCGEDGKAEGVVGTVEKLTDAAISTQPVCGFDWHPDKLGVAVAASFDQCIRVLIATKLHKQ</sequence>
<evidence type="ECO:0000256" key="2">
    <source>
        <dbReference type="ARBA" id="ARBA00022737"/>
    </source>
</evidence>
<reference evidence="4" key="1">
    <citation type="journal article" date="2022" name="bioRxiv">
        <title>Genomics of Preaxostyla Flagellates Illuminates Evolutionary Transitions and the Path Towards Mitochondrial Loss.</title>
        <authorList>
            <person name="Novak L.V.F."/>
            <person name="Treitli S.C."/>
            <person name="Pyrih J."/>
            <person name="Halakuc P."/>
            <person name="Pipaliya S.V."/>
            <person name="Vacek V."/>
            <person name="Brzon O."/>
            <person name="Soukal P."/>
            <person name="Eme L."/>
            <person name="Dacks J.B."/>
            <person name="Karnkowska A."/>
            <person name="Elias M."/>
            <person name="Hampl V."/>
        </authorList>
    </citation>
    <scope>NUCLEOTIDE SEQUENCE</scope>
    <source>
        <strain evidence="4">RCP-MX</strain>
    </source>
</reference>